<proteinExistence type="predicted"/>
<evidence type="ECO:0000313" key="10">
    <source>
        <dbReference type="Proteomes" id="UP000594975"/>
    </source>
</evidence>
<dbReference type="AlphaFoldDB" id="A0A199NUQ8"/>
<evidence type="ECO:0000256" key="2">
    <source>
        <dbReference type="ARBA" id="ARBA00023235"/>
    </source>
</evidence>
<protein>
    <submittedName>
        <fullName evidence="7">Histidine phosphatase family protein</fullName>
    </submittedName>
</protein>
<feature type="active site" description="Tele-phosphohistidine intermediate" evidence="3">
    <location>
        <position position="27"/>
    </location>
</feature>
<organism evidence="5 8">
    <name type="scientific">Rothia kristinae</name>
    <dbReference type="NCBI Taxonomy" id="37923"/>
    <lineage>
        <taxon>Bacteria</taxon>
        <taxon>Bacillati</taxon>
        <taxon>Actinomycetota</taxon>
        <taxon>Actinomycetes</taxon>
        <taxon>Micrococcales</taxon>
        <taxon>Micrococcaceae</taxon>
        <taxon>Rothia</taxon>
    </lineage>
</organism>
<dbReference type="InterPro" id="IPR029033">
    <property type="entry name" value="His_PPase_superfam"/>
</dbReference>
<dbReference type="GeneID" id="61262942"/>
<sequence>MAPAEHRAASQPIEPSLLSGRLVLVRHGQTDWNAAGRMQGTSDIPLNDTGRAQAREAGRRIAELAESWDLLVCSPLGRARETAEIIGEQVGLPVAQTVPGIIERHYGTAEGQVLDYEDSRHPQDLYEDVEAEAEVYRRGVAACRELVRAHPGERILAVSHGTLIRRVLLATTPGDWRATVPNAEPLEVDLEGLFAWDPSSLDDGEA</sequence>
<dbReference type="GO" id="GO:0016791">
    <property type="term" value="F:phosphatase activity"/>
    <property type="evidence" value="ECO:0007669"/>
    <property type="project" value="TreeGrafter"/>
</dbReference>
<dbReference type="Proteomes" id="UP000594975">
    <property type="component" value="Chromosome"/>
</dbReference>
<feature type="binding site" evidence="4">
    <location>
        <position position="78"/>
    </location>
    <ligand>
        <name>substrate</name>
    </ligand>
</feature>
<dbReference type="InterPro" id="IPR050275">
    <property type="entry name" value="PGM_Phosphatase"/>
</dbReference>
<evidence type="ECO:0000313" key="5">
    <source>
        <dbReference type="EMBL" id="OAX52819.1"/>
    </source>
</evidence>
<evidence type="ECO:0000313" key="6">
    <source>
        <dbReference type="EMBL" id="OAX67846.1"/>
    </source>
</evidence>
<dbReference type="KEGG" id="rkr:I6G21_06070"/>
<feature type="binding site" evidence="4">
    <location>
        <begin position="26"/>
        <end position="33"/>
    </location>
    <ligand>
        <name>substrate</name>
    </ligand>
</feature>
<dbReference type="RefSeq" id="WP_055684243.1">
    <property type="nucleotide sequence ID" value="NZ_CP065738.1"/>
</dbReference>
<reference evidence="5 8" key="3">
    <citation type="submission" date="2016-06" db="EMBL/GenBank/DDBJ databases">
        <title>Identification of putative biosynthetic pathways for the production of bioactive secondary metabolites by the marine actinomycete Kocuria kristinae RUTW2-3.</title>
        <authorList>
            <person name="Waterworth S.C."/>
            <person name="Walmsley T.A."/>
            <person name="Matongo T."/>
            <person name="Davies-Coleman M.T."/>
            <person name="Dorrington R.A."/>
        </authorList>
    </citation>
    <scope>NUCLEOTIDE SEQUENCE [LARGE SCALE GENOMIC DNA]</scope>
    <source>
        <strain evidence="8">RuSp02-3</strain>
        <strain evidence="5">RUTW2-3</strain>
        <strain evidence="6 9">RUTW4-5</strain>
    </source>
</reference>
<evidence type="ECO:0000313" key="9">
    <source>
        <dbReference type="Proteomes" id="UP000092021"/>
    </source>
</evidence>
<dbReference type="Gene3D" id="3.40.50.1240">
    <property type="entry name" value="Phosphoglycerate mutase-like"/>
    <property type="match status" value="1"/>
</dbReference>
<keyword evidence="8" id="KW-1185">Reference proteome</keyword>
<evidence type="ECO:0000256" key="1">
    <source>
        <dbReference type="ARBA" id="ARBA00023152"/>
    </source>
</evidence>
<dbReference type="PROSITE" id="PS00175">
    <property type="entry name" value="PG_MUTASE"/>
    <property type="match status" value="1"/>
</dbReference>
<keyword evidence="2" id="KW-0413">Isomerase</keyword>
<evidence type="ECO:0000256" key="4">
    <source>
        <dbReference type="PIRSR" id="PIRSR613078-2"/>
    </source>
</evidence>
<dbReference type="SUPFAM" id="SSF53254">
    <property type="entry name" value="Phosphoglycerate mutase-like"/>
    <property type="match status" value="1"/>
</dbReference>
<dbReference type="GO" id="GO:0005737">
    <property type="term" value="C:cytoplasm"/>
    <property type="evidence" value="ECO:0007669"/>
    <property type="project" value="TreeGrafter"/>
</dbReference>
<dbReference type="Proteomes" id="UP000092021">
    <property type="component" value="Unassembled WGS sequence"/>
</dbReference>
<reference evidence="5" key="2">
    <citation type="submission" date="2016-04" db="EMBL/GenBank/DDBJ databases">
        <authorList>
            <person name="Evans L.H."/>
            <person name="Alamgir A."/>
            <person name="Owens N."/>
            <person name="Weber N.D."/>
            <person name="Virtaneva K."/>
            <person name="Barbian K."/>
            <person name="Babar A."/>
            <person name="Rosenke K."/>
        </authorList>
    </citation>
    <scope>NUCLEOTIDE SEQUENCE [LARGE SCALE GENOMIC DNA]</scope>
    <source>
        <strain evidence="5">RUTW2-3</strain>
    </source>
</reference>
<evidence type="ECO:0000256" key="3">
    <source>
        <dbReference type="PIRSR" id="PIRSR613078-1"/>
    </source>
</evidence>
<gene>
    <name evidence="6" type="ORF">A5N15_00025</name>
    <name evidence="5" type="ORF">AN277_0200020</name>
    <name evidence="7" type="ORF">I6G21_06070</name>
</gene>
<dbReference type="InterPro" id="IPR013078">
    <property type="entry name" value="His_Pase_superF_clade-1"/>
</dbReference>
<dbReference type="EMBL" id="LJBJ02000001">
    <property type="protein sequence ID" value="OAX52819.1"/>
    <property type="molecule type" value="Genomic_DNA"/>
</dbReference>
<dbReference type="CDD" id="cd07067">
    <property type="entry name" value="HP_PGM_like"/>
    <property type="match status" value="1"/>
</dbReference>
<evidence type="ECO:0000313" key="7">
    <source>
        <dbReference type="EMBL" id="QPT52896.1"/>
    </source>
</evidence>
<dbReference type="Pfam" id="PF00300">
    <property type="entry name" value="His_Phos_1"/>
    <property type="match status" value="1"/>
</dbReference>
<dbReference type="InterPro" id="IPR001345">
    <property type="entry name" value="PG/BPGM_mutase_AS"/>
</dbReference>
<dbReference type="SMART" id="SM00855">
    <property type="entry name" value="PGAM"/>
    <property type="match status" value="1"/>
</dbReference>
<name>A0A199NUQ8_9MICC</name>
<feature type="active site" description="Proton donor/acceptor" evidence="3">
    <location>
        <position position="103"/>
    </location>
</feature>
<feature type="binding site" evidence="4">
    <location>
        <begin position="103"/>
        <end position="106"/>
    </location>
    <ligand>
        <name>substrate</name>
    </ligand>
</feature>
<keyword evidence="1" id="KW-0324">Glycolysis</keyword>
<accession>A0A199NUQ8</accession>
<dbReference type="EMBL" id="LWGZ01000001">
    <property type="protein sequence ID" value="OAX67846.1"/>
    <property type="molecule type" value="Genomic_DNA"/>
</dbReference>
<dbReference type="PANTHER" id="PTHR48100:SF1">
    <property type="entry name" value="HISTIDINE PHOSPHATASE FAMILY PROTEIN-RELATED"/>
    <property type="match status" value="1"/>
</dbReference>
<evidence type="ECO:0000313" key="8">
    <source>
        <dbReference type="Proteomes" id="UP000053171"/>
    </source>
</evidence>
<dbReference type="Proteomes" id="UP000053171">
    <property type="component" value="Unassembled WGS sequence"/>
</dbReference>
<dbReference type="EMBL" id="CP065738">
    <property type="protein sequence ID" value="QPT52896.1"/>
    <property type="molecule type" value="Genomic_DNA"/>
</dbReference>
<reference evidence="7 10" key="4">
    <citation type="submission" date="2020-12" db="EMBL/GenBank/DDBJ databases">
        <title>FDA dAtabase for Regulatory Grade micrObial Sequences (FDA-ARGOS): Supporting development and validation of Infectious Disease Dx tests.</title>
        <authorList>
            <person name="Sproer C."/>
            <person name="Gronow S."/>
            <person name="Severitt S."/>
            <person name="Schroder I."/>
            <person name="Tallon L."/>
            <person name="Sadzewicz L."/>
            <person name="Zhao X."/>
            <person name="Boylan J."/>
            <person name="Ott S."/>
            <person name="Bowen H."/>
            <person name="Vavikolanu K."/>
            <person name="Mehta A."/>
            <person name="Aluvathingal J."/>
            <person name="Nadendla S."/>
            <person name="Lowell S."/>
            <person name="Myers T."/>
            <person name="Yan Y."/>
            <person name="Sichtig H."/>
        </authorList>
    </citation>
    <scope>NUCLEOTIDE SEQUENCE [LARGE SCALE GENOMIC DNA]</scope>
    <source>
        <strain evidence="7 10">FDAARGOS_864</strain>
    </source>
</reference>
<reference evidence="8" key="1">
    <citation type="submission" date="2016-04" db="EMBL/GenBank/DDBJ databases">
        <authorList>
            <person name="Waterworth S."/>
            <person name="Matcher G."/>
        </authorList>
    </citation>
    <scope>NUCLEOTIDE SEQUENCE [LARGE SCALE GENOMIC DNA]</scope>
    <source>
        <strain evidence="8">RuSp02-3</strain>
    </source>
</reference>
<dbReference type="STRING" id="37923.BK826_09365"/>
<dbReference type="PANTHER" id="PTHR48100">
    <property type="entry name" value="BROAD-SPECIFICITY PHOSPHATASE YOR283W-RELATED"/>
    <property type="match status" value="1"/>
</dbReference>